<reference evidence="6 7" key="1">
    <citation type="journal article" date="2021" name="ISME Commun">
        <title>Automated analysis of genomic sequences facilitates high-throughput and comprehensive description of bacteria.</title>
        <authorList>
            <person name="Hitch T.C.A."/>
        </authorList>
    </citation>
    <scope>NUCLEOTIDE SEQUENCE [LARGE SCALE GENOMIC DNA]</scope>
    <source>
        <strain evidence="6 7">Sanger_109</strain>
    </source>
</reference>
<evidence type="ECO:0000256" key="2">
    <source>
        <dbReference type="ARBA" id="ARBA00023015"/>
    </source>
</evidence>
<keyword evidence="7" id="KW-1185">Reference proteome</keyword>
<comment type="caution">
    <text evidence="6">The sequence shown here is derived from an EMBL/GenBank/DDBJ whole genome shotgun (WGS) entry which is preliminary data.</text>
</comment>
<dbReference type="InterPro" id="IPR050950">
    <property type="entry name" value="HTH-type_LysR_regulators"/>
</dbReference>
<evidence type="ECO:0000256" key="1">
    <source>
        <dbReference type="ARBA" id="ARBA00009437"/>
    </source>
</evidence>
<dbReference type="Gene3D" id="3.40.190.290">
    <property type="match status" value="1"/>
</dbReference>
<dbReference type="InterPro" id="IPR005119">
    <property type="entry name" value="LysR_subst-bd"/>
</dbReference>
<dbReference type="InterPro" id="IPR036390">
    <property type="entry name" value="WH_DNA-bd_sf"/>
</dbReference>
<keyword evidence="4" id="KW-0804">Transcription</keyword>
<keyword evidence="2" id="KW-0805">Transcription regulation</keyword>
<dbReference type="Gene3D" id="1.10.10.10">
    <property type="entry name" value="Winged helix-like DNA-binding domain superfamily/Winged helix DNA-binding domain"/>
    <property type="match status" value="1"/>
</dbReference>
<evidence type="ECO:0000256" key="4">
    <source>
        <dbReference type="ARBA" id="ARBA00023163"/>
    </source>
</evidence>
<gene>
    <name evidence="6" type="ORF">OCV88_11570</name>
</gene>
<name>A0ABT2TMF9_9FIRM</name>
<dbReference type="SUPFAM" id="SSF53850">
    <property type="entry name" value="Periplasmic binding protein-like II"/>
    <property type="match status" value="1"/>
</dbReference>
<evidence type="ECO:0000313" key="6">
    <source>
        <dbReference type="EMBL" id="MCU6762971.1"/>
    </source>
</evidence>
<evidence type="ECO:0000259" key="5">
    <source>
        <dbReference type="PROSITE" id="PS50931"/>
    </source>
</evidence>
<dbReference type="PROSITE" id="PS50931">
    <property type="entry name" value="HTH_LYSR"/>
    <property type="match status" value="1"/>
</dbReference>
<sequence length="296" mass="34053">MELKQLEYFAAVYKQKSFTKASEKMFVSQQALSKAISALEEELEVKLFLRNNKGVQATEAGYYLKEKLDKILPELYTVKEAICRFRKKDVVRICLTTGASIVYPLSMEQEFLQKYPEYSLQLLELREEDCIKNLRKGLCDGIIISEAKPWAGCETFEIAQEGLSIMLHKEHELAGTGVKSWNDFEGVSFIVVESLQKSNRKVLKILEEQGVKLAHVYTVNNIVTALEMCRDQVGGTVFISKLCNTISYPDILSIPIPEELFQWNLYFVKRKGENIPLLPELIQFFSADKNRREEKR</sequence>
<protein>
    <submittedName>
        <fullName evidence="6">LysR family transcriptional regulator</fullName>
    </submittedName>
</protein>
<dbReference type="PRINTS" id="PR00039">
    <property type="entry name" value="HTHLYSR"/>
</dbReference>
<dbReference type="EMBL" id="JAOQJQ010000004">
    <property type="protein sequence ID" value="MCU6762971.1"/>
    <property type="molecule type" value="Genomic_DNA"/>
</dbReference>
<dbReference type="CDD" id="cd05466">
    <property type="entry name" value="PBP2_LTTR_substrate"/>
    <property type="match status" value="1"/>
</dbReference>
<dbReference type="SUPFAM" id="SSF46785">
    <property type="entry name" value="Winged helix' DNA-binding domain"/>
    <property type="match status" value="1"/>
</dbReference>
<comment type="similarity">
    <text evidence="1">Belongs to the LysR transcriptional regulatory family.</text>
</comment>
<evidence type="ECO:0000313" key="7">
    <source>
        <dbReference type="Proteomes" id="UP001652442"/>
    </source>
</evidence>
<dbReference type="InterPro" id="IPR000847">
    <property type="entry name" value="LysR_HTH_N"/>
</dbReference>
<dbReference type="RefSeq" id="WP_158425624.1">
    <property type="nucleotide sequence ID" value="NZ_JAOQJQ010000004.1"/>
</dbReference>
<dbReference type="Proteomes" id="UP001652442">
    <property type="component" value="Unassembled WGS sequence"/>
</dbReference>
<keyword evidence="3" id="KW-0238">DNA-binding</keyword>
<dbReference type="Pfam" id="PF00126">
    <property type="entry name" value="HTH_1"/>
    <property type="match status" value="1"/>
</dbReference>
<dbReference type="PANTHER" id="PTHR30419">
    <property type="entry name" value="HTH-TYPE TRANSCRIPTIONAL REGULATOR YBHD"/>
    <property type="match status" value="1"/>
</dbReference>
<feature type="domain" description="HTH lysR-type" evidence="5">
    <location>
        <begin position="1"/>
        <end position="58"/>
    </location>
</feature>
<accession>A0ABT2TMF9</accession>
<dbReference type="Pfam" id="PF03466">
    <property type="entry name" value="LysR_substrate"/>
    <property type="match status" value="1"/>
</dbReference>
<proteinExistence type="inferred from homology"/>
<dbReference type="InterPro" id="IPR036388">
    <property type="entry name" value="WH-like_DNA-bd_sf"/>
</dbReference>
<evidence type="ECO:0000256" key="3">
    <source>
        <dbReference type="ARBA" id="ARBA00023125"/>
    </source>
</evidence>
<organism evidence="6 7">
    <name type="scientific">Brotonthovivens ammoniilytica</name>
    <dbReference type="NCBI Taxonomy" id="2981725"/>
    <lineage>
        <taxon>Bacteria</taxon>
        <taxon>Bacillati</taxon>
        <taxon>Bacillota</taxon>
        <taxon>Clostridia</taxon>
        <taxon>Lachnospirales</taxon>
        <taxon>Lachnospiraceae</taxon>
        <taxon>Brotonthovivens</taxon>
    </lineage>
</organism>